<evidence type="ECO:0000313" key="1">
    <source>
        <dbReference type="EMBL" id="EJW03026.1"/>
    </source>
</evidence>
<gene>
    <name evidence="1" type="ORF">EDEG_02608</name>
</gene>
<evidence type="ECO:0000313" key="2">
    <source>
        <dbReference type="Proteomes" id="UP000003163"/>
    </source>
</evidence>
<keyword evidence="2" id="KW-1185">Reference proteome</keyword>
<proteinExistence type="predicted"/>
<dbReference type="VEuPathDB" id="MicrosporidiaDB:EDEG_02608"/>
<protein>
    <submittedName>
        <fullName evidence="1">Uncharacterized protein</fullName>
    </submittedName>
</protein>
<organism evidence="1 2">
    <name type="scientific">Edhazardia aedis (strain USNM 41457)</name>
    <name type="common">Microsporidian parasite</name>
    <dbReference type="NCBI Taxonomy" id="1003232"/>
    <lineage>
        <taxon>Eukaryota</taxon>
        <taxon>Fungi</taxon>
        <taxon>Fungi incertae sedis</taxon>
        <taxon>Microsporidia</taxon>
        <taxon>Edhazardia</taxon>
    </lineage>
</organism>
<comment type="caution">
    <text evidence="1">The sequence shown here is derived from an EMBL/GenBank/DDBJ whole genome shotgun (WGS) entry which is preliminary data.</text>
</comment>
<dbReference type="EMBL" id="AFBI03000048">
    <property type="protein sequence ID" value="EJW03026.1"/>
    <property type="molecule type" value="Genomic_DNA"/>
</dbReference>
<name>J9D5F6_EDHAE</name>
<dbReference type="InParanoid" id="J9D5F6"/>
<accession>J9D5F6</accession>
<dbReference type="HOGENOM" id="CLU_1189905_0_0_1"/>
<reference evidence="1 2" key="1">
    <citation type="submission" date="2011-08" db="EMBL/GenBank/DDBJ databases">
        <authorList>
            <person name="Liu Z.J."/>
            <person name="Shi F.L."/>
            <person name="Lu J.Q."/>
            <person name="Li M."/>
            <person name="Wang Z.L."/>
        </authorList>
    </citation>
    <scope>NUCLEOTIDE SEQUENCE [LARGE SCALE GENOMIC DNA]</scope>
    <source>
        <strain evidence="1 2">USNM 41457</strain>
    </source>
</reference>
<sequence>MNPMTKSFLQIIQFRMKCIKCWKVSKMKIIFSFLILNYLNNCFVICTTDENQKTESIFDKTRNYEANYETFIMAQTTKLPDYFYEMLFEDNALRKNIDKFPRNNRNIHNTVEQINKSKNKMTLKKKVVRNSLIQSNPNKYIEKKDDQNFSMIPIKNILFIVFLKDTLEDDQLNFCDKSNVLDVVNYLSTEKGQEEFNNMYKKSSNNRNFDENTEINFDYILNKKKQNYCLSWL</sequence>
<dbReference type="Proteomes" id="UP000003163">
    <property type="component" value="Unassembled WGS sequence"/>
</dbReference>
<reference evidence="2" key="2">
    <citation type="submission" date="2015-07" db="EMBL/GenBank/DDBJ databases">
        <title>Contrasting host-pathogen interactions and genome evolution in two generalist and specialist microsporidian pathogens of mosquitoes.</title>
        <authorList>
            <consortium name="The Broad Institute Genomics Platform"/>
            <consortium name="The Broad Institute Genome Sequencing Center for Infectious Disease"/>
            <person name="Cuomo C.A."/>
            <person name="Sanscrainte N.D."/>
            <person name="Goldberg J.M."/>
            <person name="Heiman D."/>
            <person name="Young S."/>
            <person name="Zeng Q."/>
            <person name="Becnel J.J."/>
            <person name="Birren B.W."/>
        </authorList>
    </citation>
    <scope>NUCLEOTIDE SEQUENCE [LARGE SCALE GENOMIC DNA]</scope>
    <source>
        <strain evidence="2">USNM 41457</strain>
    </source>
</reference>
<dbReference type="AlphaFoldDB" id="J9D5F6"/>